<dbReference type="SUPFAM" id="SSF52540">
    <property type="entry name" value="P-loop containing nucleoside triphosphate hydrolases"/>
    <property type="match status" value="1"/>
</dbReference>
<dbReference type="InterPro" id="IPR045076">
    <property type="entry name" value="MutS"/>
</dbReference>
<keyword evidence="7" id="KW-0238">DNA-binding</keyword>
<dbReference type="GO" id="GO:0006298">
    <property type="term" value="P:mismatch repair"/>
    <property type="evidence" value="ECO:0007669"/>
    <property type="project" value="InterPro"/>
</dbReference>
<name>A0AA39X6L6_9PEZI</name>
<dbReference type="Pfam" id="PF05192">
    <property type="entry name" value="MutS_III"/>
    <property type="match status" value="1"/>
</dbReference>
<feature type="domain" description="DNA mismatch repair proteins mutS family" evidence="12">
    <location>
        <begin position="649"/>
        <end position="665"/>
    </location>
</feature>
<dbReference type="FunFam" id="3.40.50.300:FF:001067">
    <property type="entry name" value="DNA mismatch repair protein MSH5"/>
    <property type="match status" value="1"/>
</dbReference>
<keyword evidence="5" id="KW-0547">Nucleotide-binding</keyword>
<dbReference type="CDD" id="cd03281">
    <property type="entry name" value="ABC_MSH5_euk"/>
    <property type="match status" value="1"/>
</dbReference>
<evidence type="ECO:0000256" key="3">
    <source>
        <dbReference type="ARBA" id="ARBA00006271"/>
    </source>
</evidence>
<evidence type="ECO:0000313" key="14">
    <source>
        <dbReference type="Proteomes" id="UP001174934"/>
    </source>
</evidence>
<keyword evidence="14" id="KW-1185">Reference proteome</keyword>
<dbReference type="InterPro" id="IPR007696">
    <property type="entry name" value="DNA_mismatch_repair_MutS_core"/>
</dbReference>
<evidence type="ECO:0000256" key="6">
    <source>
        <dbReference type="ARBA" id="ARBA00022840"/>
    </source>
</evidence>
<dbReference type="GO" id="GO:0005524">
    <property type="term" value="F:ATP binding"/>
    <property type="evidence" value="ECO:0007669"/>
    <property type="project" value="UniProtKB-KW"/>
</dbReference>
<dbReference type="PROSITE" id="PS00486">
    <property type="entry name" value="DNA_MISMATCH_REPAIR_2"/>
    <property type="match status" value="1"/>
</dbReference>
<protein>
    <recommendedName>
        <fullName evidence="10">DNA mismatch repair protein MSH5</fullName>
    </recommendedName>
    <alternativeName>
        <fullName evidence="11">MutS protein homolog 5</fullName>
    </alternativeName>
</protein>
<dbReference type="InterPro" id="IPR000432">
    <property type="entry name" value="DNA_mismatch_repair_MutS_C"/>
</dbReference>
<evidence type="ECO:0000256" key="9">
    <source>
        <dbReference type="ARBA" id="ARBA00023254"/>
    </source>
</evidence>
<proteinExistence type="inferred from homology"/>
<dbReference type="EMBL" id="JAULSR010000002">
    <property type="protein sequence ID" value="KAK0628150.1"/>
    <property type="molecule type" value="Genomic_DNA"/>
</dbReference>
<evidence type="ECO:0000256" key="4">
    <source>
        <dbReference type="ARBA" id="ARBA00022454"/>
    </source>
</evidence>
<sequence length="836" mass="92601">MALDMDKDGRVGCAFYIVADETLFIEEDTAMGGIEAVETVVFRVQPTTILIPNRAPSTLVELLEKDAQRIDEDRSNSALQGSHILRHLSAAHFDYDASKEALVRIDSESSVPDPVEVLPAQEDAAAHCFNSSNHSKLMHLAESVNLDSHTSIGCAGAVLGDLARRRTAECLAPDADAPISFQVRSIKMNTPKSSLIVSADALISLQIMRSEHHPNPQVQNASTLEPNAKERLSICALLQALAGTAEGKANIRQMLFRPTTDLGLIRERQRTIAVLLRPENNEAVEAIRKQLQKIKNVRAPLLRVKKGTDRLRGQLSIRLGDWRALLRFTMVSTRLKEAIMSLEGGVEVTIFSKIYHNIDSQCILTIGEMIMNTIDFKLSKDVGHTEIFPGASERLDELKQEFGEVYHMLPNIKEGIEREGVYDGRDIEGDDWEVIFVKDDMVYYKTHVMRILDEQYGDLPSRIIEEEIHIIMELSAVVMEYEAVLVKASVLLGELDSLLALALAAEKHQWTAPQMTDKNIMDIKDGRHPLQELVVSSFIPNDCNLTGGPGARGSGQSRVSMNDNETQPCMLILTGPNNSGKSIYMKQVAIIVHLAHIGSYVPATSATIGVTDRILTRIATRESGVDDESAFLIDLKQMAFSMNFATRRSLILIDEFGKGTTAETGAALLAAVLVNFLHFGVNRPKILVGTHFHELFTTGLIKAESGVALAHMDFRMNADAQDPQDYITFLFRLVSGRGTSSLGTMCAAINGVEREVVERAADLVLMQSRNEDLEEAFRDDTDEDVEELRKAELIARRFLAVDVSELGEAKDIRELLRNIFHLNRTATPTAEVRVTQ</sequence>
<accession>A0AA39X6L6</accession>
<dbReference type="GO" id="GO:0005634">
    <property type="term" value="C:nucleus"/>
    <property type="evidence" value="ECO:0007669"/>
    <property type="project" value="UniProtKB-SubCell"/>
</dbReference>
<dbReference type="AlphaFoldDB" id="A0AA39X6L6"/>
<evidence type="ECO:0000256" key="2">
    <source>
        <dbReference type="ARBA" id="ARBA00004286"/>
    </source>
</evidence>
<reference evidence="13" key="1">
    <citation type="submission" date="2023-06" db="EMBL/GenBank/DDBJ databases">
        <title>Genome-scale phylogeny and comparative genomics of the fungal order Sordariales.</title>
        <authorList>
            <consortium name="Lawrence Berkeley National Laboratory"/>
            <person name="Hensen N."/>
            <person name="Bonometti L."/>
            <person name="Westerberg I."/>
            <person name="Brannstrom I.O."/>
            <person name="Guillou S."/>
            <person name="Cros-Aarteil S."/>
            <person name="Calhoun S."/>
            <person name="Haridas S."/>
            <person name="Kuo A."/>
            <person name="Mondo S."/>
            <person name="Pangilinan J."/>
            <person name="Riley R."/>
            <person name="LaButti K."/>
            <person name="Andreopoulos B."/>
            <person name="Lipzen A."/>
            <person name="Chen C."/>
            <person name="Yanf M."/>
            <person name="Daum C."/>
            <person name="Ng V."/>
            <person name="Clum A."/>
            <person name="Steindorff A."/>
            <person name="Ohm R."/>
            <person name="Martin F."/>
            <person name="Silar P."/>
            <person name="Natvig D."/>
            <person name="Lalanne C."/>
            <person name="Gautier V."/>
            <person name="Ament-velasquez S.L."/>
            <person name="Kruys A."/>
            <person name="Hutchinson M.I."/>
            <person name="Powell A.J."/>
            <person name="Barry K."/>
            <person name="Miller A.N."/>
            <person name="Grigoriev I.V."/>
            <person name="Debuchy R."/>
            <person name="Gladieux P."/>
            <person name="Thoren M.H."/>
            <person name="Johannesson H."/>
        </authorList>
    </citation>
    <scope>NUCLEOTIDE SEQUENCE</scope>
    <source>
        <strain evidence="13">SMH3391-2</strain>
    </source>
</reference>
<comment type="similarity">
    <text evidence="3">Belongs to the DNA mismatch repair MutS family.</text>
</comment>
<dbReference type="PANTHER" id="PTHR11361">
    <property type="entry name" value="DNA MISMATCH REPAIR PROTEIN MUTS FAMILY MEMBER"/>
    <property type="match status" value="1"/>
</dbReference>
<evidence type="ECO:0000256" key="8">
    <source>
        <dbReference type="ARBA" id="ARBA00023242"/>
    </source>
</evidence>
<dbReference type="SUPFAM" id="SSF48334">
    <property type="entry name" value="DNA repair protein MutS, domain III"/>
    <property type="match status" value="1"/>
</dbReference>
<keyword evidence="4" id="KW-0158">Chromosome</keyword>
<dbReference type="Gene3D" id="1.10.1420.10">
    <property type="match status" value="1"/>
</dbReference>
<evidence type="ECO:0000259" key="12">
    <source>
        <dbReference type="PROSITE" id="PS00486"/>
    </source>
</evidence>
<keyword evidence="6" id="KW-0067">ATP-binding</keyword>
<dbReference type="Proteomes" id="UP001174934">
    <property type="component" value="Unassembled WGS sequence"/>
</dbReference>
<keyword evidence="8" id="KW-0539">Nucleus</keyword>
<dbReference type="Gene3D" id="3.40.50.300">
    <property type="entry name" value="P-loop containing nucleotide triphosphate hydrolases"/>
    <property type="match status" value="1"/>
</dbReference>
<evidence type="ECO:0000256" key="10">
    <source>
        <dbReference type="ARBA" id="ARBA00073549"/>
    </source>
</evidence>
<dbReference type="SMART" id="SM00533">
    <property type="entry name" value="MUTSd"/>
    <property type="match status" value="1"/>
</dbReference>
<dbReference type="GO" id="GO:0030983">
    <property type="term" value="F:mismatched DNA binding"/>
    <property type="evidence" value="ECO:0007669"/>
    <property type="project" value="InterPro"/>
</dbReference>
<dbReference type="InterPro" id="IPR027417">
    <property type="entry name" value="P-loop_NTPase"/>
</dbReference>
<evidence type="ECO:0000256" key="5">
    <source>
        <dbReference type="ARBA" id="ARBA00022741"/>
    </source>
</evidence>
<dbReference type="PANTHER" id="PTHR11361:SF20">
    <property type="entry name" value="MUTS PROTEIN HOMOLOG 5"/>
    <property type="match status" value="1"/>
</dbReference>
<evidence type="ECO:0000256" key="1">
    <source>
        <dbReference type="ARBA" id="ARBA00004123"/>
    </source>
</evidence>
<dbReference type="Pfam" id="PF00488">
    <property type="entry name" value="MutS_V"/>
    <property type="match status" value="1"/>
</dbReference>
<comment type="caution">
    <text evidence="13">The sequence shown here is derived from an EMBL/GenBank/DDBJ whole genome shotgun (WGS) entry which is preliminary data.</text>
</comment>
<gene>
    <name evidence="13" type="ORF">B0T17DRAFT_588357</name>
</gene>
<dbReference type="SMART" id="SM00534">
    <property type="entry name" value="MUTSac"/>
    <property type="match status" value="1"/>
</dbReference>
<organism evidence="13 14">
    <name type="scientific">Bombardia bombarda</name>
    <dbReference type="NCBI Taxonomy" id="252184"/>
    <lineage>
        <taxon>Eukaryota</taxon>
        <taxon>Fungi</taxon>
        <taxon>Dikarya</taxon>
        <taxon>Ascomycota</taxon>
        <taxon>Pezizomycotina</taxon>
        <taxon>Sordariomycetes</taxon>
        <taxon>Sordariomycetidae</taxon>
        <taxon>Sordariales</taxon>
        <taxon>Lasiosphaeriaceae</taxon>
        <taxon>Bombardia</taxon>
    </lineage>
</organism>
<evidence type="ECO:0000256" key="11">
    <source>
        <dbReference type="ARBA" id="ARBA00077470"/>
    </source>
</evidence>
<dbReference type="GO" id="GO:0140664">
    <property type="term" value="F:ATP-dependent DNA damage sensor activity"/>
    <property type="evidence" value="ECO:0007669"/>
    <property type="project" value="InterPro"/>
</dbReference>
<comment type="subcellular location">
    <subcellularLocation>
        <location evidence="2">Chromosome</location>
    </subcellularLocation>
    <subcellularLocation>
        <location evidence="1">Nucleus</location>
    </subcellularLocation>
</comment>
<keyword evidence="9" id="KW-0469">Meiosis</keyword>
<dbReference type="GO" id="GO:0051026">
    <property type="term" value="P:chiasma assembly"/>
    <property type="evidence" value="ECO:0007669"/>
    <property type="project" value="TreeGrafter"/>
</dbReference>
<dbReference type="InterPro" id="IPR036187">
    <property type="entry name" value="DNA_mismatch_repair_MutS_sf"/>
</dbReference>
<evidence type="ECO:0000313" key="13">
    <source>
        <dbReference type="EMBL" id="KAK0628150.1"/>
    </source>
</evidence>
<evidence type="ECO:0000256" key="7">
    <source>
        <dbReference type="ARBA" id="ARBA00023125"/>
    </source>
</evidence>
<dbReference type="GO" id="GO:0005694">
    <property type="term" value="C:chromosome"/>
    <property type="evidence" value="ECO:0007669"/>
    <property type="project" value="UniProtKB-SubCell"/>
</dbReference>